<keyword evidence="6 8" id="KW-0472">Membrane</keyword>
<evidence type="ECO:0000256" key="5">
    <source>
        <dbReference type="ARBA" id="ARBA00022989"/>
    </source>
</evidence>
<dbReference type="KEGG" id="ehl:EHLA_2033"/>
<dbReference type="InterPro" id="IPR003688">
    <property type="entry name" value="TraG/VirD4"/>
</dbReference>
<dbReference type="InterPro" id="IPR027417">
    <property type="entry name" value="P-loop_NTPase"/>
</dbReference>
<gene>
    <name evidence="9" type="ORF">EHLA_2033</name>
</gene>
<proteinExistence type="inferred from homology"/>
<evidence type="ECO:0000256" key="7">
    <source>
        <dbReference type="SAM" id="MobiDB-lite"/>
    </source>
</evidence>
<keyword evidence="5 8" id="KW-1133">Transmembrane helix</keyword>
<comment type="subcellular location">
    <subcellularLocation>
        <location evidence="1">Cell membrane</location>
        <topology evidence="1">Multi-pass membrane protein</topology>
    </subcellularLocation>
</comment>
<keyword evidence="10" id="KW-1185">Reference proteome</keyword>
<keyword evidence="3" id="KW-1003">Cell membrane</keyword>
<feature type="region of interest" description="Disordered" evidence="7">
    <location>
        <begin position="647"/>
        <end position="676"/>
    </location>
</feature>
<dbReference type="PANTHER" id="PTHR37937:SF1">
    <property type="entry name" value="CONJUGATIVE TRANSFER: DNA TRANSPORT"/>
    <property type="match status" value="1"/>
</dbReference>
<dbReference type="GO" id="GO:0005886">
    <property type="term" value="C:plasma membrane"/>
    <property type="evidence" value="ECO:0007669"/>
    <property type="project" value="UniProtKB-SubCell"/>
</dbReference>
<feature type="transmembrane region" description="Helical" evidence="8">
    <location>
        <begin position="62"/>
        <end position="82"/>
    </location>
</feature>
<protein>
    <submittedName>
        <fullName evidence="9">Type IV secretion system protein TraG/VirD4</fullName>
    </submittedName>
</protein>
<dbReference type="Gene3D" id="3.40.50.300">
    <property type="entry name" value="P-loop containing nucleotide triphosphate hydrolases"/>
    <property type="match status" value="1"/>
</dbReference>
<dbReference type="CDD" id="cd01127">
    <property type="entry name" value="TrwB_TraG_TraD_VirD4"/>
    <property type="match status" value="1"/>
</dbReference>
<keyword evidence="4 8" id="KW-0812">Transmembrane</keyword>
<evidence type="ECO:0000256" key="4">
    <source>
        <dbReference type="ARBA" id="ARBA00022692"/>
    </source>
</evidence>
<organism evidence="9 10">
    <name type="scientific">Anaerobutyricum hallii</name>
    <dbReference type="NCBI Taxonomy" id="39488"/>
    <lineage>
        <taxon>Bacteria</taxon>
        <taxon>Bacillati</taxon>
        <taxon>Bacillota</taxon>
        <taxon>Clostridia</taxon>
        <taxon>Lachnospirales</taxon>
        <taxon>Lachnospiraceae</taxon>
        <taxon>Anaerobutyricum</taxon>
    </lineage>
</organism>
<dbReference type="NCBIfam" id="NF045973">
    <property type="entry name" value="conju_CD1115"/>
    <property type="match status" value="1"/>
</dbReference>
<dbReference type="EMBL" id="LT907978">
    <property type="protein sequence ID" value="SOB72666.1"/>
    <property type="molecule type" value="Genomic_DNA"/>
</dbReference>
<comment type="similarity">
    <text evidence="2">Belongs to the VirD4/TraG family.</text>
</comment>
<dbReference type="RefSeq" id="WP_096240638.1">
    <property type="nucleotide sequence ID" value="NZ_LT907978.1"/>
</dbReference>
<evidence type="ECO:0000256" key="6">
    <source>
        <dbReference type="ARBA" id="ARBA00023136"/>
    </source>
</evidence>
<sequence length="753" mass="87093">MTEKRKTPWKLFLLLLLLIEILAYYMGGLFLFGDLTLSNYKEKLAYIFMHPIHNWFNEKTPFAMGLALILWLMAVSYFITYYRDYHFDKEHGVAEWENIKRANKKLRDPDEDRNTYLSENIAIGFDALSNMNLLVIGGSGSYKTTSVLTPNLLRANCTNIILDIKGDLLKKHGRYLKEKGVTVKALNFKSPLESDRYNPFLYIRNDSDLIGLITNIQQSVKPPDAMQGEPFWEDGVGLYLQSMFEHEWLTSKEQGRRPTMNNILKLVNMEARKVDDEGTTELQQEMDNLASVYGDDYPPVRDYRKLKEGATETVRSIIIMVNAELRLFELPDVKRIFEDDDIDIPSLGLGVNGDPEKKTALFLVMRSGDTSYNLFINLFYTQLFRVLRDVADNECKGGKLPIHVRLWADEFYSGPKPADAEMLLGEIRSRNISMVPILQDVAQIKTLYPQEKWEIFTSNCAATIYLGSGPTAHSTHQWISDMLEDMTIDTRSESLGQGMHSNSNLQMSKAGIKLMTPGQVREMPKTDCILFIEGLKPIYDRKALPFYTQPWLESEKLAGEHGYTNPVRVIYNPKNRIYKTIRSEEKIKALTKREFEFFKEAEKTDTSIKTFEVDAEEFLYLNWHERPHPSDEELAAMVREMSKRDVSAMEAPPDVVKERERKSINNANRSEQKKSRNTVLKFSTKEKWDLSGSILDCLLRYADRLSEEELEEIIGGIEDGLSDQQIKEYFSLQDVEKMSQFRRMFRSVNRRNI</sequence>
<evidence type="ECO:0000256" key="1">
    <source>
        <dbReference type="ARBA" id="ARBA00004651"/>
    </source>
</evidence>
<evidence type="ECO:0000313" key="9">
    <source>
        <dbReference type="EMBL" id="SOB72666.1"/>
    </source>
</evidence>
<dbReference type="Proteomes" id="UP000217549">
    <property type="component" value="Chromosome I"/>
</dbReference>
<evidence type="ECO:0000256" key="8">
    <source>
        <dbReference type="SAM" id="Phobius"/>
    </source>
</evidence>
<accession>A0A285PU22</accession>
<dbReference type="SUPFAM" id="SSF52540">
    <property type="entry name" value="P-loop containing nucleoside triphosphate hydrolases"/>
    <property type="match status" value="1"/>
</dbReference>
<evidence type="ECO:0000256" key="2">
    <source>
        <dbReference type="ARBA" id="ARBA00008806"/>
    </source>
</evidence>
<feature type="transmembrane region" description="Helical" evidence="8">
    <location>
        <begin position="12"/>
        <end position="32"/>
    </location>
</feature>
<evidence type="ECO:0000313" key="10">
    <source>
        <dbReference type="Proteomes" id="UP000217549"/>
    </source>
</evidence>
<dbReference type="InterPro" id="IPR051539">
    <property type="entry name" value="T4SS-coupling_protein"/>
</dbReference>
<name>A0A285PU22_9FIRM</name>
<evidence type="ECO:0000256" key="3">
    <source>
        <dbReference type="ARBA" id="ARBA00022475"/>
    </source>
</evidence>
<dbReference type="AlphaFoldDB" id="A0A285PU22"/>
<dbReference type="Pfam" id="PF02534">
    <property type="entry name" value="T4SS-DNA_transf"/>
    <property type="match status" value="1"/>
</dbReference>
<dbReference type="PANTHER" id="PTHR37937">
    <property type="entry name" value="CONJUGATIVE TRANSFER: DNA TRANSPORT"/>
    <property type="match status" value="1"/>
</dbReference>
<reference evidence="10" key="1">
    <citation type="submission" date="2017-09" db="EMBL/GenBank/DDBJ databases">
        <authorList>
            <person name="Shetty A S."/>
        </authorList>
    </citation>
    <scope>NUCLEOTIDE SEQUENCE [LARGE SCALE GENOMIC DNA]</scope>
</reference>